<dbReference type="InterPro" id="IPR005467">
    <property type="entry name" value="His_kinase_dom"/>
</dbReference>
<evidence type="ECO:0000256" key="5">
    <source>
        <dbReference type="ARBA" id="ARBA00022679"/>
    </source>
</evidence>
<evidence type="ECO:0000256" key="1">
    <source>
        <dbReference type="ARBA" id="ARBA00000085"/>
    </source>
</evidence>
<evidence type="ECO:0000256" key="7">
    <source>
        <dbReference type="ARBA" id="ARBA00023012"/>
    </source>
</evidence>
<dbReference type="InterPro" id="IPR050351">
    <property type="entry name" value="BphY/WalK/GraS-like"/>
</dbReference>
<gene>
    <name evidence="10" type="ORF">Sya03_31920</name>
</gene>
<dbReference type="InterPro" id="IPR004358">
    <property type="entry name" value="Sig_transdc_His_kin-like_C"/>
</dbReference>
<dbReference type="RefSeq" id="WP_203939098.1">
    <property type="nucleotide sequence ID" value="NZ_BAAAGJ010000002.1"/>
</dbReference>
<comment type="subcellular location">
    <subcellularLocation>
        <location evidence="2">Cell membrane</location>
    </subcellularLocation>
</comment>
<dbReference type="InterPro" id="IPR035965">
    <property type="entry name" value="PAS-like_dom_sf"/>
</dbReference>
<dbReference type="InterPro" id="IPR003018">
    <property type="entry name" value="GAF"/>
</dbReference>
<dbReference type="SMART" id="SM00388">
    <property type="entry name" value="HisKA"/>
    <property type="match status" value="1"/>
</dbReference>
<dbReference type="SUPFAM" id="SSF55781">
    <property type="entry name" value="GAF domain-like"/>
    <property type="match status" value="1"/>
</dbReference>
<evidence type="ECO:0000256" key="3">
    <source>
        <dbReference type="ARBA" id="ARBA00012438"/>
    </source>
</evidence>
<keyword evidence="7" id="KW-0902">Two-component regulatory system</keyword>
<dbReference type="EC" id="2.7.13.3" evidence="3"/>
<dbReference type="GO" id="GO:0030295">
    <property type="term" value="F:protein kinase activator activity"/>
    <property type="evidence" value="ECO:0007669"/>
    <property type="project" value="TreeGrafter"/>
</dbReference>
<keyword evidence="11" id="KW-1185">Reference proteome</keyword>
<keyword evidence="5" id="KW-0808">Transferase</keyword>
<dbReference type="Pfam" id="PF08448">
    <property type="entry name" value="PAS_4"/>
    <property type="match status" value="1"/>
</dbReference>
<dbReference type="InterPro" id="IPR036890">
    <property type="entry name" value="HATPase_C_sf"/>
</dbReference>
<dbReference type="Gene3D" id="1.10.287.130">
    <property type="match status" value="1"/>
</dbReference>
<dbReference type="InterPro" id="IPR003594">
    <property type="entry name" value="HATPase_dom"/>
</dbReference>
<dbReference type="SUPFAM" id="SSF55785">
    <property type="entry name" value="PYP-like sensor domain (PAS domain)"/>
    <property type="match status" value="1"/>
</dbReference>
<protein>
    <recommendedName>
        <fullName evidence="8">Sensor-like histidine kinase SenX3</fullName>
        <ecNumber evidence="3">2.7.13.3</ecNumber>
    </recommendedName>
</protein>
<dbReference type="GO" id="GO:0000155">
    <property type="term" value="F:phosphorelay sensor kinase activity"/>
    <property type="evidence" value="ECO:0007669"/>
    <property type="project" value="InterPro"/>
</dbReference>
<evidence type="ECO:0000256" key="2">
    <source>
        <dbReference type="ARBA" id="ARBA00004236"/>
    </source>
</evidence>
<evidence type="ECO:0000256" key="4">
    <source>
        <dbReference type="ARBA" id="ARBA00022553"/>
    </source>
</evidence>
<dbReference type="InterPro" id="IPR003661">
    <property type="entry name" value="HisK_dim/P_dom"/>
</dbReference>
<dbReference type="SUPFAM" id="SSF47384">
    <property type="entry name" value="Homodimeric domain of signal transducing histidine kinase"/>
    <property type="match status" value="1"/>
</dbReference>
<dbReference type="SUPFAM" id="SSF55874">
    <property type="entry name" value="ATPase domain of HSP90 chaperone/DNA topoisomerase II/histidine kinase"/>
    <property type="match status" value="1"/>
</dbReference>
<evidence type="ECO:0000259" key="9">
    <source>
        <dbReference type="PROSITE" id="PS50109"/>
    </source>
</evidence>
<dbReference type="Gene3D" id="3.30.565.10">
    <property type="entry name" value="Histidine kinase-like ATPase, C-terminal domain"/>
    <property type="match status" value="1"/>
</dbReference>
<dbReference type="PROSITE" id="PS50109">
    <property type="entry name" value="HIS_KIN"/>
    <property type="match status" value="1"/>
</dbReference>
<proteinExistence type="predicted"/>
<evidence type="ECO:0000313" key="11">
    <source>
        <dbReference type="Proteomes" id="UP000652013"/>
    </source>
</evidence>
<dbReference type="PRINTS" id="PR00344">
    <property type="entry name" value="BCTRLSENSOR"/>
</dbReference>
<organism evidence="10 11">
    <name type="scientific">Spirilliplanes yamanashiensis</name>
    <dbReference type="NCBI Taxonomy" id="42233"/>
    <lineage>
        <taxon>Bacteria</taxon>
        <taxon>Bacillati</taxon>
        <taxon>Actinomycetota</taxon>
        <taxon>Actinomycetes</taxon>
        <taxon>Micromonosporales</taxon>
        <taxon>Micromonosporaceae</taxon>
        <taxon>Spirilliplanes</taxon>
    </lineage>
</organism>
<dbReference type="InterPro" id="IPR036097">
    <property type="entry name" value="HisK_dim/P_sf"/>
</dbReference>
<dbReference type="Gene3D" id="3.30.450.20">
    <property type="entry name" value="PAS domain"/>
    <property type="match status" value="1"/>
</dbReference>
<dbReference type="GO" id="GO:0005886">
    <property type="term" value="C:plasma membrane"/>
    <property type="evidence" value="ECO:0007669"/>
    <property type="project" value="UniProtKB-SubCell"/>
</dbReference>
<dbReference type="PANTHER" id="PTHR42878:SF15">
    <property type="entry name" value="BACTERIOPHYTOCHROME"/>
    <property type="match status" value="1"/>
</dbReference>
<dbReference type="Proteomes" id="UP000652013">
    <property type="component" value="Unassembled WGS sequence"/>
</dbReference>
<dbReference type="InterPro" id="IPR029016">
    <property type="entry name" value="GAF-like_dom_sf"/>
</dbReference>
<evidence type="ECO:0000256" key="8">
    <source>
        <dbReference type="ARBA" id="ARBA00039401"/>
    </source>
</evidence>
<keyword evidence="4" id="KW-0597">Phosphoprotein</keyword>
<reference evidence="10" key="1">
    <citation type="submission" date="2021-01" db="EMBL/GenBank/DDBJ databases">
        <title>Whole genome shotgun sequence of Spirilliplanes yamanashiensis NBRC 15828.</title>
        <authorList>
            <person name="Komaki H."/>
            <person name="Tamura T."/>
        </authorList>
    </citation>
    <scope>NUCLEOTIDE SEQUENCE</scope>
    <source>
        <strain evidence="10">NBRC 15828</strain>
    </source>
</reference>
<dbReference type="Pfam" id="PF01590">
    <property type="entry name" value="GAF"/>
    <property type="match status" value="1"/>
</dbReference>
<dbReference type="EMBL" id="BOOY01000025">
    <property type="protein sequence ID" value="GIJ03840.1"/>
    <property type="molecule type" value="Genomic_DNA"/>
</dbReference>
<dbReference type="SMART" id="SM00387">
    <property type="entry name" value="HATPase_c"/>
    <property type="match status" value="1"/>
</dbReference>
<dbReference type="GO" id="GO:0007234">
    <property type="term" value="P:osmosensory signaling via phosphorelay pathway"/>
    <property type="evidence" value="ECO:0007669"/>
    <property type="project" value="TreeGrafter"/>
</dbReference>
<dbReference type="CDD" id="cd00082">
    <property type="entry name" value="HisKA"/>
    <property type="match status" value="1"/>
</dbReference>
<evidence type="ECO:0000256" key="6">
    <source>
        <dbReference type="ARBA" id="ARBA00022777"/>
    </source>
</evidence>
<comment type="catalytic activity">
    <reaction evidence="1">
        <text>ATP + protein L-histidine = ADP + protein N-phospho-L-histidine.</text>
        <dbReference type="EC" id="2.7.13.3"/>
    </reaction>
</comment>
<feature type="domain" description="Histidine kinase" evidence="9">
    <location>
        <begin position="342"/>
        <end position="555"/>
    </location>
</feature>
<dbReference type="Pfam" id="PF02518">
    <property type="entry name" value="HATPase_c"/>
    <property type="match status" value="1"/>
</dbReference>
<comment type="caution">
    <text evidence="10">The sequence shown here is derived from an EMBL/GenBank/DDBJ whole genome shotgun (WGS) entry which is preliminary data.</text>
</comment>
<name>A0A8J4DKA2_9ACTN</name>
<evidence type="ECO:0000313" key="10">
    <source>
        <dbReference type="EMBL" id="GIJ03840.1"/>
    </source>
</evidence>
<dbReference type="InterPro" id="IPR013656">
    <property type="entry name" value="PAS_4"/>
</dbReference>
<dbReference type="AlphaFoldDB" id="A0A8J4DKA2"/>
<dbReference type="Pfam" id="PF00512">
    <property type="entry name" value="HisKA"/>
    <property type="match status" value="1"/>
</dbReference>
<dbReference type="GO" id="GO:0000156">
    <property type="term" value="F:phosphorelay response regulator activity"/>
    <property type="evidence" value="ECO:0007669"/>
    <property type="project" value="TreeGrafter"/>
</dbReference>
<keyword evidence="6" id="KW-0418">Kinase</keyword>
<dbReference type="PANTHER" id="PTHR42878">
    <property type="entry name" value="TWO-COMPONENT HISTIDINE KINASE"/>
    <property type="match status" value="1"/>
</dbReference>
<accession>A0A8J4DKA2</accession>
<sequence>MGAVPVDLDDPGRLAALNSYGLLDAPAGPELEAVLRVAAHVARVPTAVVNLIDDRRQCQITTVGFAGGDSDRDESMCAVSLTIGGLVVVPDARADPRFAANPWVTGLRADVRFYAAVPLVTADGYTLGTVCVFDTEPGDLDAVQRARLADLAEVVVGLFERRRQARVQEQLAAREEARTAFLDAVLDSVDVGIVAVDAGGHPTLFNRATRGWHGVDAVAAVGPAELARYYDLFEADGITRLAADRIPVIRALTEGAVVDAEMVIAPHGRPPVEVLCTGRVLTGPDGRPAGAVVAMTDVTAARAAQRVLHLVNAELTERTAQLDATVAELRRSNAELQGLAAVASHDLKAPLTVVRGYLEQFEDTYADRLDDAGRRWLTTMLAASDRMCQLIDSLLGHAKAGGDRLRAEPTDLGGLVDQVAVDLHRAVAAAGARVTVDGDLPTVVCDPVAIRQVLQNLVANAVKFAAPGRGPHVVCSAHPVDGGWEIAVADDGPGIPADRRTEVFGMFTRLPGDRSGHGIGLATCERIVHRHGGRIWVDETPGGGATFRFTLPGDL</sequence>
<dbReference type="Gene3D" id="3.30.450.40">
    <property type="match status" value="1"/>
</dbReference>